<evidence type="ECO:0000259" key="2">
    <source>
        <dbReference type="Pfam" id="PF13387"/>
    </source>
</evidence>
<organism evidence="3 4">
    <name type="scientific">Rhodanobacter glycinis</name>
    <dbReference type="NCBI Taxonomy" id="582702"/>
    <lineage>
        <taxon>Bacteria</taxon>
        <taxon>Pseudomonadati</taxon>
        <taxon>Pseudomonadota</taxon>
        <taxon>Gammaproteobacteria</taxon>
        <taxon>Lysobacterales</taxon>
        <taxon>Rhodanobacteraceae</taxon>
        <taxon>Rhodanobacter</taxon>
    </lineage>
</organism>
<sequence>MMGRAVLFVATTLIAVLSGAWGALALWYQLPGGAVARTLGSTIWALAVIALAVFAISRRSWLPLGVYMVMYAALLIWWASIAPSNNRVWSDDVARMLTGRVQGNAVTLDNVRDFTWRTDADYDARWETRHYDLDRLASADAVLSYWGSKAIAHAMISFGFDDGSHVVFSVEIRKKRGDQYSSIGGFFRQFETTLVAADEHDIIRVRTNVRGEDDYLYPLRMDKATMRALFLSYVQAANTLSDTPAFYNTITSNCTTIVYRMARQIDSGLPWDMRLLLTGYLPEYLYKVGALDRSVSVEQLRQRGRITDRARSTVPGEDFSKAIRTGLR</sequence>
<keyword evidence="1" id="KW-0812">Transmembrane</keyword>
<dbReference type="EMBL" id="RCZO01000001">
    <property type="protein sequence ID" value="TPG11875.1"/>
    <property type="molecule type" value="Genomic_DNA"/>
</dbReference>
<name>A0A502CDW4_9GAMM</name>
<protein>
    <submittedName>
        <fullName evidence="3">DUF4105 domain-containing protein</fullName>
    </submittedName>
</protein>
<dbReference type="AlphaFoldDB" id="A0A502CDW4"/>
<accession>A0A502CDW4</accession>
<feature type="domain" description="Lnb N-terminal periplasmic" evidence="2">
    <location>
        <begin position="123"/>
        <end position="277"/>
    </location>
</feature>
<comment type="caution">
    <text evidence="3">The sequence shown here is derived from an EMBL/GenBank/DDBJ whole genome shotgun (WGS) entry which is preliminary data.</text>
</comment>
<feature type="transmembrane region" description="Helical" evidence="1">
    <location>
        <begin position="35"/>
        <end position="54"/>
    </location>
</feature>
<gene>
    <name evidence="3" type="ORF">EAH88_02015</name>
</gene>
<proteinExistence type="predicted"/>
<keyword evidence="1" id="KW-0472">Membrane</keyword>
<evidence type="ECO:0000256" key="1">
    <source>
        <dbReference type="SAM" id="Phobius"/>
    </source>
</evidence>
<evidence type="ECO:0000313" key="4">
    <source>
        <dbReference type="Proteomes" id="UP000319486"/>
    </source>
</evidence>
<reference evidence="3 4" key="1">
    <citation type="journal article" date="2019" name="Environ. Microbiol.">
        <title>Species interactions and distinct microbial communities in high Arctic permafrost affected cryosols are associated with the CH4 and CO2 gas fluxes.</title>
        <authorList>
            <person name="Altshuler I."/>
            <person name="Hamel J."/>
            <person name="Turney S."/>
            <person name="Magnuson E."/>
            <person name="Levesque R."/>
            <person name="Greer C."/>
            <person name="Whyte L.G."/>
        </authorList>
    </citation>
    <scope>NUCLEOTIDE SEQUENCE [LARGE SCALE GENOMIC DNA]</scope>
    <source>
        <strain evidence="3 4">S13Y</strain>
    </source>
</reference>
<dbReference type="Proteomes" id="UP000319486">
    <property type="component" value="Unassembled WGS sequence"/>
</dbReference>
<feature type="transmembrane region" description="Helical" evidence="1">
    <location>
        <begin position="61"/>
        <end position="80"/>
    </location>
</feature>
<dbReference type="Pfam" id="PF13387">
    <property type="entry name" value="Lnb_N"/>
    <property type="match status" value="1"/>
</dbReference>
<keyword evidence="4" id="KW-1185">Reference proteome</keyword>
<dbReference type="InterPro" id="IPR025178">
    <property type="entry name" value="Lnb_N"/>
</dbReference>
<keyword evidence="1" id="KW-1133">Transmembrane helix</keyword>
<evidence type="ECO:0000313" key="3">
    <source>
        <dbReference type="EMBL" id="TPG11875.1"/>
    </source>
</evidence>